<proteinExistence type="predicted"/>
<keyword evidence="2" id="KW-1185">Reference proteome</keyword>
<organism evidence="1 2">
    <name type="scientific">Rubroshorea leprosula</name>
    <dbReference type="NCBI Taxonomy" id="152421"/>
    <lineage>
        <taxon>Eukaryota</taxon>
        <taxon>Viridiplantae</taxon>
        <taxon>Streptophyta</taxon>
        <taxon>Embryophyta</taxon>
        <taxon>Tracheophyta</taxon>
        <taxon>Spermatophyta</taxon>
        <taxon>Magnoliopsida</taxon>
        <taxon>eudicotyledons</taxon>
        <taxon>Gunneridae</taxon>
        <taxon>Pentapetalae</taxon>
        <taxon>rosids</taxon>
        <taxon>malvids</taxon>
        <taxon>Malvales</taxon>
        <taxon>Dipterocarpaceae</taxon>
        <taxon>Rubroshorea</taxon>
    </lineage>
</organism>
<name>A0AAV5LMB3_9ROSI</name>
<dbReference type="Proteomes" id="UP001054252">
    <property type="component" value="Unassembled WGS sequence"/>
</dbReference>
<sequence length="37" mass="4473">MDAEENDERHWMENWDQKHGMAVAQVSLGLKKFWLNK</sequence>
<comment type="caution">
    <text evidence="1">The sequence shown here is derived from an EMBL/GenBank/DDBJ whole genome shotgun (WGS) entry which is preliminary data.</text>
</comment>
<gene>
    <name evidence="1" type="ORF">SLEP1_g46459</name>
</gene>
<evidence type="ECO:0000313" key="2">
    <source>
        <dbReference type="Proteomes" id="UP001054252"/>
    </source>
</evidence>
<dbReference type="EMBL" id="BPVZ01000129">
    <property type="protein sequence ID" value="GKV38566.1"/>
    <property type="molecule type" value="Genomic_DNA"/>
</dbReference>
<reference evidence="1 2" key="1">
    <citation type="journal article" date="2021" name="Commun. Biol.">
        <title>The genome of Shorea leprosula (Dipterocarpaceae) highlights the ecological relevance of drought in aseasonal tropical rainforests.</title>
        <authorList>
            <person name="Ng K.K.S."/>
            <person name="Kobayashi M.J."/>
            <person name="Fawcett J.A."/>
            <person name="Hatakeyama M."/>
            <person name="Paape T."/>
            <person name="Ng C.H."/>
            <person name="Ang C.C."/>
            <person name="Tnah L.H."/>
            <person name="Lee C.T."/>
            <person name="Nishiyama T."/>
            <person name="Sese J."/>
            <person name="O'Brien M.J."/>
            <person name="Copetti D."/>
            <person name="Mohd Noor M.I."/>
            <person name="Ong R.C."/>
            <person name="Putra M."/>
            <person name="Sireger I.Z."/>
            <person name="Indrioko S."/>
            <person name="Kosugi Y."/>
            <person name="Izuno A."/>
            <person name="Isagi Y."/>
            <person name="Lee S.L."/>
            <person name="Shimizu K.K."/>
        </authorList>
    </citation>
    <scope>NUCLEOTIDE SEQUENCE [LARGE SCALE GENOMIC DNA]</scope>
    <source>
        <strain evidence="1">214</strain>
    </source>
</reference>
<accession>A0AAV5LMB3</accession>
<dbReference type="AlphaFoldDB" id="A0AAV5LMB3"/>
<evidence type="ECO:0000313" key="1">
    <source>
        <dbReference type="EMBL" id="GKV38566.1"/>
    </source>
</evidence>
<protein>
    <submittedName>
        <fullName evidence="1">Uncharacterized protein</fullName>
    </submittedName>
</protein>